<feature type="domain" description="Protein kinase" evidence="6">
    <location>
        <begin position="693"/>
        <end position="952"/>
    </location>
</feature>
<dbReference type="PANTHER" id="PTHR44329:SF288">
    <property type="entry name" value="MITOGEN-ACTIVATED PROTEIN KINASE KINASE KINASE 20"/>
    <property type="match status" value="1"/>
</dbReference>
<name>A0A2Z6SQD0_9GLOM</name>
<proteinExistence type="predicted"/>
<evidence type="ECO:0000256" key="4">
    <source>
        <dbReference type="ARBA" id="ARBA00022840"/>
    </source>
</evidence>
<dbReference type="InterPro" id="IPR011009">
    <property type="entry name" value="Kinase-like_dom_sf"/>
</dbReference>
<dbReference type="GO" id="GO:0005524">
    <property type="term" value="F:ATP binding"/>
    <property type="evidence" value="ECO:0007669"/>
    <property type="project" value="UniProtKB-UniRule"/>
</dbReference>
<dbReference type="InterPro" id="IPR001245">
    <property type="entry name" value="Ser-Thr/Tyr_kinase_cat_dom"/>
</dbReference>
<comment type="caution">
    <text evidence="7">The sequence shown here is derived from an EMBL/GenBank/DDBJ whole genome shotgun (WGS) entry which is preliminary data.</text>
</comment>
<dbReference type="InterPro" id="IPR000719">
    <property type="entry name" value="Prot_kinase_dom"/>
</dbReference>
<evidence type="ECO:0000313" key="7">
    <source>
        <dbReference type="EMBL" id="GBC10317.1"/>
    </source>
</evidence>
<keyword evidence="2 5" id="KW-0547">Nucleotide-binding</keyword>
<evidence type="ECO:0000256" key="2">
    <source>
        <dbReference type="ARBA" id="ARBA00022741"/>
    </source>
</evidence>
<dbReference type="Proteomes" id="UP000247702">
    <property type="component" value="Unassembled WGS sequence"/>
</dbReference>
<protein>
    <recommendedName>
        <fullName evidence="6">Protein kinase domain-containing protein</fullName>
    </recommendedName>
</protein>
<dbReference type="PROSITE" id="PS50011">
    <property type="entry name" value="PROTEIN_KINASE_DOM"/>
    <property type="match status" value="1"/>
</dbReference>
<dbReference type="PROSITE" id="PS00107">
    <property type="entry name" value="PROTEIN_KINASE_ATP"/>
    <property type="match status" value="1"/>
</dbReference>
<keyword evidence="1" id="KW-0808">Transferase</keyword>
<dbReference type="Gene3D" id="1.10.510.10">
    <property type="entry name" value="Transferase(Phosphotransferase) domain 1"/>
    <property type="match status" value="1"/>
</dbReference>
<evidence type="ECO:0000256" key="1">
    <source>
        <dbReference type="ARBA" id="ARBA00022679"/>
    </source>
</evidence>
<accession>A0A2Z6SQD0</accession>
<keyword evidence="8" id="KW-1185">Reference proteome</keyword>
<evidence type="ECO:0000256" key="5">
    <source>
        <dbReference type="PROSITE-ProRule" id="PRU10141"/>
    </source>
</evidence>
<dbReference type="GO" id="GO:0004674">
    <property type="term" value="F:protein serine/threonine kinase activity"/>
    <property type="evidence" value="ECO:0007669"/>
    <property type="project" value="TreeGrafter"/>
</dbReference>
<evidence type="ECO:0000313" key="8">
    <source>
        <dbReference type="Proteomes" id="UP000247702"/>
    </source>
</evidence>
<gene>
    <name evidence="7" type="ORF">RclHR1_09520002</name>
</gene>
<dbReference type="InterPro" id="IPR051681">
    <property type="entry name" value="Ser/Thr_Kinases-Pseudokinases"/>
</dbReference>
<organism evidence="7 8">
    <name type="scientific">Rhizophagus clarus</name>
    <dbReference type="NCBI Taxonomy" id="94130"/>
    <lineage>
        <taxon>Eukaryota</taxon>
        <taxon>Fungi</taxon>
        <taxon>Fungi incertae sedis</taxon>
        <taxon>Mucoromycota</taxon>
        <taxon>Glomeromycotina</taxon>
        <taxon>Glomeromycetes</taxon>
        <taxon>Glomerales</taxon>
        <taxon>Glomeraceae</taxon>
        <taxon>Rhizophagus</taxon>
    </lineage>
</organism>
<keyword evidence="3" id="KW-0418">Kinase</keyword>
<dbReference type="AlphaFoldDB" id="A0A2Z6SQD0"/>
<feature type="binding site" evidence="5">
    <location>
        <position position="723"/>
    </location>
    <ligand>
        <name>ATP</name>
        <dbReference type="ChEBI" id="CHEBI:30616"/>
    </ligand>
</feature>
<dbReference type="SUPFAM" id="SSF56112">
    <property type="entry name" value="Protein kinase-like (PK-like)"/>
    <property type="match status" value="1"/>
</dbReference>
<dbReference type="PANTHER" id="PTHR44329">
    <property type="entry name" value="SERINE/THREONINE-PROTEIN KINASE TNNI3K-RELATED"/>
    <property type="match status" value="1"/>
</dbReference>
<evidence type="ECO:0000259" key="6">
    <source>
        <dbReference type="PROSITE" id="PS50011"/>
    </source>
</evidence>
<evidence type="ECO:0000256" key="3">
    <source>
        <dbReference type="ARBA" id="ARBA00022777"/>
    </source>
</evidence>
<reference evidence="7 8" key="1">
    <citation type="submission" date="2017-11" db="EMBL/GenBank/DDBJ databases">
        <title>The genome of Rhizophagus clarus HR1 reveals common genetic basis of auxotrophy among arbuscular mycorrhizal fungi.</title>
        <authorList>
            <person name="Kobayashi Y."/>
        </authorList>
    </citation>
    <scope>NUCLEOTIDE SEQUENCE [LARGE SCALE GENOMIC DNA]</scope>
    <source>
        <strain evidence="7 8">HR1</strain>
    </source>
</reference>
<dbReference type="Pfam" id="PF07714">
    <property type="entry name" value="PK_Tyr_Ser-Thr"/>
    <property type="match status" value="1"/>
</dbReference>
<dbReference type="EMBL" id="BEXD01004373">
    <property type="protein sequence ID" value="GBC10317.1"/>
    <property type="molecule type" value="Genomic_DNA"/>
</dbReference>
<sequence length="1031" mass="121965">MSTQNNPFKCEICGEQYTDTEKKWCNPCQKNNLKNNFTNWTSGNEEIDNLIQEMQLKIYYYSNVIIEWIPFTQLNDIKEIVKSGFVTHSAIWKDGPLYFDETEIKYVRKPIEKVFLKYSPNVITTESLRKVGRYLTELSGIDSCNGKLFGISQNPSTNDYVMVFSGGYCEKCGEEYTDVFNNWCKPCQINEKIFISENEKIDNFIKEKQSEIKSRTDMVFEWIPYYQFDNVKEMDKDEFNHFTIYSATWNGQLHYDDDKHEYVRKMSKVTLKFSNNFKLQDFDDEFLNEIKLYISDTSDDFPMYGISQKPDTMEYITVFPYIYCEKCNKQYDNVHGWCKLCQIDDIKKEFNWTSGNEQIDNLVREMQLKMKWPQNIVFEWIPYDRFNDFKEIRNGDIKLYSAIWRDGPLSYVNDERRYKRNQNKDVTLKWFHGSQDVTNEFLNEVREHSILAHKDKVIYGLSQNPDTKDYIMVLPDELCVKCGEKYTDKYYKWCKLCQINNLKNNFTNWTSGNEEIDELIQEIQLRIDSPTHTIFEWIPYNQLDDIFEKKSKESTHSAIWKNGSLYYNKGEYIRRQNEGVNLKYLYNSHLQNIDDFLNEVKAYLTKCYGISQDPDTKDFILVVSGYSNTYCQKCGEKSENVFWCKSCHKNDLKNNFTKWTSGNDKIDKLIREMQLRIEHQFERLFKWIPYDQFDEIKEIGRGGFAMVYSAKWKNENNKQVALKCLFNSQNISEEFLNEVKAYAINKSPNTLGIYGISQEPDTKNYVMVLDYAKGGDFHCWIKNNFNSINWLYSLGTLLNIISGLKEIHQKNLVHRDFHTGNILLHFASLEVAYGNMYCISDMGLCKEPDNTDSTKIYGVLPFVAPEVLKGNPYTKAADIYSFGMIMYFVATGKQPFGNCAHDQYLTIRICSGDRPKINVPEAPKCYIDLMERCWNSNPDKRPHVDELENEIFKLRNSYNKSIFRSLQKEQEEYEIKKQFKEAQEYKKSRPMSFEDHPQAIYTSRLLNNYTQDLLKYENDYNNSVDITDFTV</sequence>
<dbReference type="InterPro" id="IPR017441">
    <property type="entry name" value="Protein_kinase_ATP_BS"/>
</dbReference>
<keyword evidence="4 5" id="KW-0067">ATP-binding</keyword>